<evidence type="ECO:0000313" key="3">
    <source>
        <dbReference type="Proteomes" id="UP000298347"/>
    </source>
</evidence>
<organism evidence="2 3">
    <name type="scientific">Sporolactobacillus shoreae</name>
    <dbReference type="NCBI Taxonomy" id="1465501"/>
    <lineage>
        <taxon>Bacteria</taxon>
        <taxon>Bacillati</taxon>
        <taxon>Bacillota</taxon>
        <taxon>Bacilli</taxon>
        <taxon>Bacillales</taxon>
        <taxon>Sporolactobacillaceae</taxon>
        <taxon>Sporolactobacillus</taxon>
    </lineage>
</organism>
<evidence type="ECO:0000256" key="1">
    <source>
        <dbReference type="SAM" id="Phobius"/>
    </source>
</evidence>
<comment type="caution">
    <text evidence="2">The sequence shown here is derived from an EMBL/GenBank/DDBJ whole genome shotgun (WGS) entry which is preliminary data.</text>
</comment>
<accession>A0A4Z0GR58</accession>
<dbReference type="AlphaFoldDB" id="A0A4Z0GR58"/>
<gene>
    <name evidence="2" type="ORF">E4665_02350</name>
</gene>
<dbReference type="RefSeq" id="WP_135347205.1">
    <property type="nucleotide sequence ID" value="NZ_SRJD01000002.1"/>
</dbReference>
<evidence type="ECO:0000313" key="2">
    <source>
        <dbReference type="EMBL" id="TGA99809.1"/>
    </source>
</evidence>
<keyword evidence="1" id="KW-0812">Transmembrane</keyword>
<feature type="transmembrane region" description="Helical" evidence="1">
    <location>
        <begin position="78"/>
        <end position="99"/>
    </location>
</feature>
<keyword evidence="3" id="KW-1185">Reference proteome</keyword>
<proteinExistence type="predicted"/>
<feature type="transmembrane region" description="Helical" evidence="1">
    <location>
        <begin position="31"/>
        <end position="58"/>
    </location>
</feature>
<name>A0A4Z0GR58_9BACL</name>
<keyword evidence="1" id="KW-1133">Transmembrane helix</keyword>
<dbReference type="Proteomes" id="UP000298347">
    <property type="component" value="Unassembled WGS sequence"/>
</dbReference>
<sequence>MSDSSKVKKMICLIIVCFHHITKFIGLCIDIGLLIALCIPVVGWGIAFITYAMVALTIGGDADEAGVTKLPFLVHYGLGIPLFYIFFICPVYFIVYLMVKLVKWIIRKLRTL</sequence>
<dbReference type="EMBL" id="SRJD01000002">
    <property type="protein sequence ID" value="TGA99809.1"/>
    <property type="molecule type" value="Genomic_DNA"/>
</dbReference>
<reference evidence="2 3" key="1">
    <citation type="journal article" date="2015" name="Int. J. Syst. Evol. Microbiol.">
        <title>Sporolactobacillus shoreae sp. nov. and Sporolactobacillus spathodeae sp. nov., two spore-forming lactic acid bacteria isolated from tree barks in Thailand.</title>
        <authorList>
            <person name="Thamacharoensuk T."/>
            <person name="Kitahara M."/>
            <person name="Ohkuma M."/>
            <person name="Thongchul N."/>
            <person name="Tanasupawat S."/>
        </authorList>
    </citation>
    <scope>NUCLEOTIDE SEQUENCE [LARGE SCALE GENOMIC DNA]</scope>
    <source>
        <strain evidence="2 3">BK92</strain>
    </source>
</reference>
<protein>
    <submittedName>
        <fullName evidence="2">Uncharacterized protein</fullName>
    </submittedName>
</protein>
<keyword evidence="1" id="KW-0472">Membrane</keyword>